<evidence type="ECO:0000313" key="1">
    <source>
        <dbReference type="EMBL" id="WBM39723.1"/>
    </source>
</evidence>
<gene>
    <name evidence="1" type="ORF">M2J83_07900</name>
</gene>
<dbReference type="EMBL" id="CP096916">
    <property type="protein sequence ID" value="WBM39723.1"/>
    <property type="molecule type" value="Genomic_DNA"/>
</dbReference>
<accession>A0ABY7N8M5</accession>
<dbReference type="GeneID" id="41110197"/>
<evidence type="ECO:0000313" key="2">
    <source>
        <dbReference type="Proteomes" id="UP001211866"/>
    </source>
</evidence>
<reference evidence="1 2" key="1">
    <citation type="submission" date="2022-05" db="EMBL/GenBank/DDBJ databases">
        <title>Complete sequence of strain NY11312.</title>
        <authorList>
            <person name="Zhou D."/>
        </authorList>
    </citation>
    <scope>NUCLEOTIDE SEQUENCE [LARGE SCALE GENOMIC DNA]</scope>
    <source>
        <strain evidence="1 2">NY11312</strain>
    </source>
</reference>
<keyword evidence="2" id="KW-1185">Reference proteome</keyword>
<dbReference type="Proteomes" id="UP001211866">
    <property type="component" value="Chromosome"/>
</dbReference>
<protein>
    <submittedName>
        <fullName evidence="1">Uncharacterized protein</fullName>
    </submittedName>
</protein>
<proteinExistence type="predicted"/>
<organism evidence="1 2">
    <name type="scientific">Alcaligenes faecalis</name>
    <dbReference type="NCBI Taxonomy" id="511"/>
    <lineage>
        <taxon>Bacteria</taxon>
        <taxon>Pseudomonadati</taxon>
        <taxon>Pseudomonadota</taxon>
        <taxon>Betaproteobacteria</taxon>
        <taxon>Burkholderiales</taxon>
        <taxon>Alcaligenaceae</taxon>
        <taxon>Alcaligenes</taxon>
    </lineage>
</organism>
<name>A0ABY7N8M5_ALCFA</name>
<dbReference type="RefSeq" id="WP_144433416.1">
    <property type="nucleotide sequence ID" value="NZ_CP013119.1"/>
</dbReference>
<sequence length="75" mass="7896">MPPEVPSDPITDHIIMTYHAASRCRSVVMGMSGVFPLPLSTADISAVVGAYGTPLSRAELDAAVLAIDGVERQRS</sequence>